<sequence>MDQIRSSVDSHIGPEMQSDSEGDDREKLPFRANQFEKVKEKSAGVPKSAGKSSNYHQQAVGVGILLEESSVGARVKMLAPGGAAYNSGKIKVNDILKEVNGVDCSNQDLEEIGRLICGPVGSKVKLYLQRGTTKRGYTVTLQRLPVSGNGLHEDVKESRISKTYSSRGKSDSEEAASDVSESKSDVSDSESLQSSVSGKYLDEQTRLDEIREDDRVRELLVGMSKEEVLDLARSLRKKKEISRIWRLWREIADNKPNDEEPRADRTKEEPEPSSNVLEDSMQESLLSRSDETSKSGDFLERESFYRSNLQLQKKIEQDKMMDKKVAKKAKKSKVKEKFKVHRSRGARRAGFR</sequence>
<dbReference type="InterPro" id="IPR036034">
    <property type="entry name" value="PDZ_sf"/>
</dbReference>
<proteinExistence type="predicted"/>
<gene>
    <name evidence="3" type="ORF">GTHE00462_LOCUS31322</name>
</gene>
<feature type="compositionally biased region" description="Basic and acidic residues" evidence="1">
    <location>
        <begin position="288"/>
        <end position="299"/>
    </location>
</feature>
<dbReference type="Gene3D" id="2.30.42.10">
    <property type="match status" value="1"/>
</dbReference>
<dbReference type="SMART" id="SM00228">
    <property type="entry name" value="PDZ"/>
    <property type="match status" value="1"/>
</dbReference>
<feature type="region of interest" description="Disordered" evidence="1">
    <location>
        <begin position="319"/>
        <end position="352"/>
    </location>
</feature>
<feature type="domain" description="PDZ" evidence="2">
    <location>
        <begin position="42"/>
        <end position="116"/>
    </location>
</feature>
<feature type="compositionally biased region" description="Polar residues" evidence="1">
    <location>
        <begin position="272"/>
        <end position="287"/>
    </location>
</feature>
<dbReference type="InterPro" id="IPR001478">
    <property type="entry name" value="PDZ"/>
</dbReference>
<feature type="region of interest" description="Disordered" evidence="1">
    <location>
        <begin position="1"/>
        <end position="52"/>
    </location>
</feature>
<dbReference type="SUPFAM" id="SSF50156">
    <property type="entry name" value="PDZ domain-like"/>
    <property type="match status" value="1"/>
</dbReference>
<accession>A0A7S4P9L0</accession>
<evidence type="ECO:0000259" key="2">
    <source>
        <dbReference type="PROSITE" id="PS50106"/>
    </source>
</evidence>
<evidence type="ECO:0000313" key="3">
    <source>
        <dbReference type="EMBL" id="CAE2327891.1"/>
    </source>
</evidence>
<reference evidence="3" key="1">
    <citation type="submission" date="2021-01" db="EMBL/GenBank/DDBJ databases">
        <authorList>
            <person name="Corre E."/>
            <person name="Pelletier E."/>
            <person name="Niang G."/>
            <person name="Scheremetjew M."/>
            <person name="Finn R."/>
            <person name="Kale V."/>
            <person name="Holt S."/>
            <person name="Cochrane G."/>
            <person name="Meng A."/>
            <person name="Brown T."/>
            <person name="Cohen L."/>
        </authorList>
    </citation>
    <scope>NUCLEOTIDE SEQUENCE</scope>
    <source>
        <strain evidence="3">CCMP 2712</strain>
    </source>
</reference>
<feature type="compositionally biased region" description="Basic and acidic residues" evidence="1">
    <location>
        <begin position="254"/>
        <end position="270"/>
    </location>
</feature>
<feature type="compositionally biased region" description="Basic and acidic residues" evidence="1">
    <location>
        <begin position="24"/>
        <end position="42"/>
    </location>
</feature>
<feature type="region of interest" description="Disordered" evidence="1">
    <location>
        <begin position="254"/>
        <end position="299"/>
    </location>
</feature>
<dbReference type="EMBL" id="HBKN01040039">
    <property type="protein sequence ID" value="CAE2327891.1"/>
    <property type="molecule type" value="Transcribed_RNA"/>
</dbReference>
<dbReference type="PROSITE" id="PS50106">
    <property type="entry name" value="PDZ"/>
    <property type="match status" value="1"/>
</dbReference>
<protein>
    <recommendedName>
        <fullName evidence="2">PDZ domain-containing protein</fullName>
    </recommendedName>
</protein>
<feature type="compositionally biased region" description="Basic residues" evidence="1">
    <location>
        <begin position="325"/>
        <end position="352"/>
    </location>
</feature>
<organism evidence="3">
    <name type="scientific">Guillardia theta</name>
    <name type="common">Cryptophyte</name>
    <name type="synonym">Cryptomonas phi</name>
    <dbReference type="NCBI Taxonomy" id="55529"/>
    <lineage>
        <taxon>Eukaryota</taxon>
        <taxon>Cryptophyceae</taxon>
        <taxon>Pyrenomonadales</taxon>
        <taxon>Geminigeraceae</taxon>
        <taxon>Guillardia</taxon>
    </lineage>
</organism>
<evidence type="ECO:0000256" key="1">
    <source>
        <dbReference type="SAM" id="MobiDB-lite"/>
    </source>
</evidence>
<name>A0A7S4P9L0_GUITH</name>
<dbReference type="Pfam" id="PF00595">
    <property type="entry name" value="PDZ"/>
    <property type="match status" value="1"/>
</dbReference>
<dbReference type="AlphaFoldDB" id="A0A7S4P9L0"/>
<feature type="region of interest" description="Disordered" evidence="1">
    <location>
        <begin position="152"/>
        <end position="200"/>
    </location>
</feature>